<gene>
    <name evidence="1" type="ORF">M896_100360</name>
</gene>
<comment type="caution">
    <text evidence="1">The sequence shown here is derived from an EMBL/GenBank/DDBJ whole genome shotgun (WGS) entry which is preliminary data.</text>
</comment>
<dbReference type="SUPFAM" id="SSF48371">
    <property type="entry name" value="ARM repeat"/>
    <property type="match status" value="1"/>
</dbReference>
<sequence>MLPGLQIFDEHEFIECKVLSEMVNDIANGNVKSLERYFSDDCNDECNDHHVVVYLENVIDKLCFNVDEIRKLLVHKSSKVRKIALFMHQRWFTEDDVMMMQNDPCHIVREAYLLQGRAVSVRSLVKQAKDENVGVRFAALKRLVEFANIEEHKMKILKVICSSMRDREHYLREFASKAIGEFRWIDEQTMKQMMTKQAEEGSEDVSGALVYGIEDEYSDVRRNTVRAVYKLTTHGTVSQAFEFLVDSLNDDDEDLRVVCTEYLVMLSKKYELMVDEEIVVQISEGLRERSDRIKLNILSLLSNLRYENTIIYDILMLRMKDGIKPNEVHHVMKKIASRNSRVFFADLTKFYVRTPIARVECSLEDPYYITRLVVLRELCKSGYKIDLSRDISDHFLFVEMMESKLPKTVYENYQFCKDILCQFITEKELNMHADAGIQSNSKQKRKLRTERMYNQLFKDMLRQGKKAWLIFYIYKGMSELMNGNGCRILRRIPYLFGLSEFNISMASDINAMKRYIQSLDIGSIQASRYILSVPSVVEVNDKMPIRFSIGVLTENACTEARLKIWVEGRPCMYFGVVESLDICIMDNVNRIYCCIVKPDMEDDIQLSRTKSIIIDRKKPKADLIPGINY</sequence>
<organism evidence="1 2">
    <name type="scientific">Ordospora colligata OC4</name>
    <dbReference type="NCBI Taxonomy" id="1354746"/>
    <lineage>
        <taxon>Eukaryota</taxon>
        <taxon>Fungi</taxon>
        <taxon>Fungi incertae sedis</taxon>
        <taxon>Microsporidia</taxon>
        <taxon>Ordosporidae</taxon>
        <taxon>Ordospora</taxon>
    </lineage>
</organism>
<dbReference type="VEuPathDB" id="MicrosporidiaDB:M896_100360"/>
<accession>A0A0B2UJ20</accession>
<dbReference type="HOGENOM" id="CLU_442128_0_0_1"/>
<dbReference type="Gene3D" id="1.25.10.10">
    <property type="entry name" value="Leucine-rich Repeat Variant"/>
    <property type="match status" value="1"/>
</dbReference>
<dbReference type="AlphaFoldDB" id="A0A0B2UJ20"/>
<dbReference type="PANTHER" id="PTHR20938">
    <property type="entry name" value="INTEGRATOR COMPLEX SUBUNIT 4"/>
    <property type="match status" value="1"/>
</dbReference>
<name>A0A0B2UJ20_9MICR</name>
<dbReference type="InParanoid" id="A0A0B2UJ20"/>
<evidence type="ECO:0000313" key="1">
    <source>
        <dbReference type="EMBL" id="KHN69052.1"/>
    </source>
</evidence>
<evidence type="ECO:0000313" key="2">
    <source>
        <dbReference type="Proteomes" id="UP000031056"/>
    </source>
</evidence>
<dbReference type="STRING" id="1354746.A0A0B2UJ20"/>
<proteinExistence type="predicted"/>
<dbReference type="OrthoDB" id="2189986at2759"/>
<dbReference type="GeneID" id="26262446"/>
<reference evidence="1 2" key="1">
    <citation type="journal article" date="2014" name="MBio">
        <title>The Ordospora colligata genome; evolution of extreme reduction in microsporidia and host-to-parasite horizontal gene transfer.</title>
        <authorList>
            <person name="Pombert J.-F."/>
            <person name="Haag K.L."/>
            <person name="Beidas S."/>
            <person name="Ebert D."/>
            <person name="Keeling P.J."/>
        </authorList>
    </citation>
    <scope>NUCLEOTIDE SEQUENCE [LARGE SCALE GENOMIC DNA]</scope>
    <source>
        <strain evidence="1 2">OC4</strain>
    </source>
</reference>
<dbReference type="Proteomes" id="UP000031056">
    <property type="component" value="Unassembled WGS sequence"/>
</dbReference>
<dbReference type="PANTHER" id="PTHR20938:SF0">
    <property type="entry name" value="INTEGRATOR COMPLEX SUBUNIT 4"/>
    <property type="match status" value="1"/>
</dbReference>
<dbReference type="InterPro" id="IPR011989">
    <property type="entry name" value="ARM-like"/>
</dbReference>
<dbReference type="RefSeq" id="XP_014563094.1">
    <property type="nucleotide sequence ID" value="XM_014707608.1"/>
</dbReference>
<dbReference type="InterPro" id="IPR016024">
    <property type="entry name" value="ARM-type_fold"/>
</dbReference>
<dbReference type="EMBL" id="JOKQ01000010">
    <property type="protein sequence ID" value="KHN69052.1"/>
    <property type="molecule type" value="Genomic_DNA"/>
</dbReference>
<keyword evidence="2" id="KW-1185">Reference proteome</keyword>
<protein>
    <submittedName>
        <fullName evidence="1">Uncharacterized protein</fullName>
    </submittedName>
</protein>